<evidence type="ECO:0000256" key="1">
    <source>
        <dbReference type="SAM" id="SignalP"/>
    </source>
</evidence>
<organism evidence="2 3">
    <name type="scientific">Diutina rugosa</name>
    <name type="common">Yeast</name>
    <name type="synonym">Candida rugosa</name>
    <dbReference type="NCBI Taxonomy" id="5481"/>
    <lineage>
        <taxon>Eukaryota</taxon>
        <taxon>Fungi</taxon>
        <taxon>Dikarya</taxon>
        <taxon>Ascomycota</taxon>
        <taxon>Saccharomycotina</taxon>
        <taxon>Pichiomycetes</taxon>
        <taxon>Debaryomycetaceae</taxon>
        <taxon>Diutina</taxon>
    </lineage>
</organism>
<gene>
    <name evidence="2" type="ORF">DIURU_000598</name>
</gene>
<name>A0A642UXM5_DIURU</name>
<dbReference type="Proteomes" id="UP000449547">
    <property type="component" value="Unassembled WGS sequence"/>
</dbReference>
<sequence>MKFTAIVALASAALVAAAPAPAPEGNAVADFSAGGSFDWGAAINGLFPWNWSFHFSKTITVLYDSSNQPHYFNFPDGYKPCGCASDNAYAVAESSAKFLVNNQGFSFSDNFDVKFGG</sequence>
<keyword evidence="1" id="KW-0732">Signal</keyword>
<keyword evidence="3" id="KW-1185">Reference proteome</keyword>
<reference evidence="2 3" key="1">
    <citation type="submission" date="2019-07" db="EMBL/GenBank/DDBJ databases">
        <title>Genome assembly of two rare yeast pathogens: Diutina rugosa and Trichomonascus ciferrii.</title>
        <authorList>
            <person name="Mixao V."/>
            <person name="Saus E."/>
            <person name="Hansen A."/>
            <person name="Lass-Flor C."/>
            <person name="Gabaldon T."/>
        </authorList>
    </citation>
    <scope>NUCLEOTIDE SEQUENCE [LARGE SCALE GENOMIC DNA]</scope>
    <source>
        <strain evidence="2 3">CBS 613</strain>
    </source>
</reference>
<proteinExistence type="predicted"/>
<dbReference type="VEuPathDB" id="FungiDB:DIURU_000598"/>
<feature type="signal peptide" evidence="1">
    <location>
        <begin position="1"/>
        <end position="17"/>
    </location>
</feature>
<evidence type="ECO:0000313" key="2">
    <source>
        <dbReference type="EMBL" id="KAA8907278.1"/>
    </source>
</evidence>
<dbReference type="AlphaFoldDB" id="A0A642UXM5"/>
<accession>A0A642UXM5</accession>
<dbReference type="RefSeq" id="XP_034014587.1">
    <property type="nucleotide sequence ID" value="XM_034158863.1"/>
</dbReference>
<protein>
    <submittedName>
        <fullName evidence="2">Uncharacterized protein</fullName>
    </submittedName>
</protein>
<evidence type="ECO:0000313" key="3">
    <source>
        <dbReference type="Proteomes" id="UP000449547"/>
    </source>
</evidence>
<feature type="chain" id="PRO_5024802574" evidence="1">
    <location>
        <begin position="18"/>
        <end position="117"/>
    </location>
</feature>
<dbReference type="EMBL" id="SWFT01000026">
    <property type="protein sequence ID" value="KAA8907278.1"/>
    <property type="molecule type" value="Genomic_DNA"/>
</dbReference>
<comment type="caution">
    <text evidence="2">The sequence shown here is derived from an EMBL/GenBank/DDBJ whole genome shotgun (WGS) entry which is preliminary data.</text>
</comment>
<dbReference type="GeneID" id="54779251"/>